<evidence type="ECO:0000259" key="11">
    <source>
        <dbReference type="PROSITE" id="PS50110"/>
    </source>
</evidence>
<dbReference type="PROSITE" id="PS50110">
    <property type="entry name" value="RESPONSE_REGULATORY"/>
    <property type="match status" value="2"/>
</dbReference>
<evidence type="ECO:0000259" key="14">
    <source>
        <dbReference type="PROSITE" id="PS50894"/>
    </source>
</evidence>
<dbReference type="SUPFAM" id="SSF52172">
    <property type="entry name" value="CheY-like"/>
    <property type="match status" value="2"/>
</dbReference>
<dbReference type="EMBL" id="JAULSC010000034">
    <property type="protein sequence ID" value="MDO3397960.1"/>
    <property type="molecule type" value="Genomic_DNA"/>
</dbReference>
<feature type="region of interest" description="Disordered" evidence="9">
    <location>
        <begin position="928"/>
        <end position="971"/>
    </location>
</feature>
<feature type="modified residue" description="4-aspartylphosphate" evidence="8">
    <location>
        <position position="856"/>
    </location>
</feature>
<dbReference type="Gene3D" id="3.40.50.2300">
    <property type="match status" value="2"/>
</dbReference>
<comment type="caution">
    <text evidence="15">The sequence shown here is derived from an EMBL/GenBank/DDBJ whole genome shotgun (WGS) entry which is preliminary data.</text>
</comment>
<dbReference type="Pfam" id="PF00072">
    <property type="entry name" value="Response_reg"/>
    <property type="match status" value="2"/>
</dbReference>
<evidence type="ECO:0000256" key="6">
    <source>
        <dbReference type="ARBA" id="ARBA00023012"/>
    </source>
</evidence>
<dbReference type="Pfam" id="PF00512">
    <property type="entry name" value="HisKA"/>
    <property type="match status" value="1"/>
</dbReference>
<dbReference type="NCBIfam" id="TIGR00229">
    <property type="entry name" value="sensory_box"/>
    <property type="match status" value="1"/>
</dbReference>
<evidence type="ECO:0000256" key="9">
    <source>
        <dbReference type="SAM" id="MobiDB-lite"/>
    </source>
</evidence>
<dbReference type="Proteomes" id="UP001168363">
    <property type="component" value="Unassembled WGS sequence"/>
</dbReference>
<evidence type="ECO:0000256" key="5">
    <source>
        <dbReference type="ARBA" id="ARBA00022777"/>
    </source>
</evidence>
<evidence type="ECO:0000259" key="13">
    <source>
        <dbReference type="PROSITE" id="PS50113"/>
    </source>
</evidence>
<dbReference type="SUPFAM" id="SSF47226">
    <property type="entry name" value="Histidine-containing phosphotransfer domain, HPT domain"/>
    <property type="match status" value="1"/>
</dbReference>
<dbReference type="PROSITE" id="PS50894">
    <property type="entry name" value="HPT"/>
    <property type="match status" value="1"/>
</dbReference>
<dbReference type="InterPro" id="IPR008207">
    <property type="entry name" value="Sig_transdc_His_kin_Hpt_dom"/>
</dbReference>
<dbReference type="Gene3D" id="1.20.120.160">
    <property type="entry name" value="HPT domain"/>
    <property type="match status" value="1"/>
</dbReference>
<evidence type="ECO:0000259" key="10">
    <source>
        <dbReference type="PROSITE" id="PS50109"/>
    </source>
</evidence>
<dbReference type="CDD" id="cd00130">
    <property type="entry name" value="PAS"/>
    <property type="match status" value="1"/>
</dbReference>
<feature type="domain" description="Response regulatory" evidence="11">
    <location>
        <begin position="807"/>
        <end position="926"/>
    </location>
</feature>
<evidence type="ECO:0000256" key="1">
    <source>
        <dbReference type="ARBA" id="ARBA00000085"/>
    </source>
</evidence>
<dbReference type="SMART" id="SM00448">
    <property type="entry name" value="REC"/>
    <property type="match status" value="2"/>
</dbReference>
<evidence type="ECO:0000259" key="12">
    <source>
        <dbReference type="PROSITE" id="PS50112"/>
    </source>
</evidence>
<keyword evidence="4 8" id="KW-0597">Phosphoprotein</keyword>
<dbReference type="SUPFAM" id="SSF55874">
    <property type="entry name" value="ATPase domain of HSP90 chaperone/DNA topoisomerase II/histidine kinase"/>
    <property type="match status" value="1"/>
</dbReference>
<gene>
    <name evidence="15" type="ORF">QWJ41_19715</name>
</gene>
<dbReference type="InterPro" id="IPR001610">
    <property type="entry name" value="PAC"/>
</dbReference>
<name>A0ABT8TVH1_9ACTN</name>
<dbReference type="CDD" id="cd00082">
    <property type="entry name" value="HisKA"/>
    <property type="match status" value="1"/>
</dbReference>
<evidence type="ECO:0000256" key="4">
    <source>
        <dbReference type="ARBA" id="ARBA00022553"/>
    </source>
</evidence>
<dbReference type="Pfam" id="PF08448">
    <property type="entry name" value="PAS_4"/>
    <property type="match status" value="1"/>
</dbReference>
<feature type="domain" description="PAC" evidence="13">
    <location>
        <begin position="77"/>
        <end position="129"/>
    </location>
</feature>
<dbReference type="SUPFAM" id="SSF47384">
    <property type="entry name" value="Homodimeric domain of signal transducing histidine kinase"/>
    <property type="match status" value="1"/>
</dbReference>
<sequence length="1090" mass="117529">MTAGGMYRDIVERSPDGIWVIDLTGRTIYANPAMARLYGVPHERMQDVPMQASLDEVGRTQLEEHLGRVREGHVNHDAVEVQLVRHDGGITWVLVRECPVHDEAGRAVALQLTFSDYNERRAAVLAHEESRRRLEEAQEIARIGAWTWDLTAGEIIGSAQVDRLFDVDTTTGAWTLDRFVEKVHPDDRDRVRELVAASLADGSVLDFTVQVRVGEEWRWARSRGVLQPDPEHPRMVGTLQDVTETKQTEIALADQAAQNTLMQTVSTAANDAEDFEGLLRQARDLVLLHDDWARARAFTVDHDEVLQPLYVDSLSAAEDEADPATAEAELTLARKVLAGREVLWDDARLTIAFPVMVLDEVRAVLTITSDPPLYRHAMIEQMVAHVAEQMGRVAWREQVRDELAEARDQAMDASRQKSEFLATMSHEIRTPLNGVIGLNDLLMRSTLTGEQQRLAAGVQVASRALLGVINDILDFSKIEAGRLEVEVLDFEVRPVLDQVVGVLAAQARAKGVELTLSCAADVPRVLAGDPTRIAQVLTNLVSNAVKFTDRGHVDVEATARPAHDGGATLVVSVTDTGIGVPPDKVAGLFDPFTQADASTTRVYGGTGLGLAISHEIVQALGGTLAHSPNPAGGAVFTAEIPLALPDGDVVDAADEQARSLLGGRRVLVVDDNPANRMILVEQLGWWGLEVDVAASVDEALAAVARNDRDAAEQQVAAYAAVLLDMAMPERDGLDLARTLRADPAHRSTVLLMLTSMNHLTGAEVRRAGLDDCLVKPVLSGVLRSALVEHLTTTQPASAPAATRGRHRVLVVEDNPVNQMVASGLLEHLGYDHATVDDGRAAVEAVARGGWDAVLMDVQMPVLDGYAATRAIRAAEAAAGSPRLPVIAMTAAAVEGERERCADAGMDDYLTKPVDPAALTDTLARWLDASEHDDGPGHQPADQSGPAPCPERDHEENPMPEPVPPTDDPALAGLDLDRLEMLRELDEDNTDYLDRAIANFGRNCTEAMAAMGAAIEADDADALRQSSHKLAGGALNLGVVYAGEAVRRLEAVADTGSVDGAAELLPSTQEALERGQAALAAYQEWYRGLGG</sequence>
<evidence type="ECO:0000313" key="15">
    <source>
        <dbReference type="EMBL" id="MDO3397960.1"/>
    </source>
</evidence>
<dbReference type="SUPFAM" id="SSF55785">
    <property type="entry name" value="PYP-like sensor domain (PAS domain)"/>
    <property type="match status" value="2"/>
</dbReference>
<dbReference type="PANTHER" id="PTHR45339:SF3">
    <property type="entry name" value="HISTIDINE KINASE"/>
    <property type="match status" value="1"/>
</dbReference>
<dbReference type="SMART" id="SM00388">
    <property type="entry name" value="HisKA"/>
    <property type="match status" value="1"/>
</dbReference>
<feature type="modified residue" description="Phosphohistidine" evidence="7">
    <location>
        <position position="1027"/>
    </location>
</feature>
<feature type="domain" description="Histidine kinase" evidence="10">
    <location>
        <begin position="423"/>
        <end position="644"/>
    </location>
</feature>
<dbReference type="InterPro" id="IPR036890">
    <property type="entry name" value="HATPase_C_sf"/>
</dbReference>
<dbReference type="InterPro" id="IPR013656">
    <property type="entry name" value="PAS_4"/>
</dbReference>
<dbReference type="PROSITE" id="PS50109">
    <property type="entry name" value="HIS_KIN"/>
    <property type="match status" value="1"/>
</dbReference>
<evidence type="ECO:0000256" key="2">
    <source>
        <dbReference type="ARBA" id="ARBA00004236"/>
    </source>
</evidence>
<reference evidence="15" key="1">
    <citation type="submission" date="2023-06" db="EMBL/GenBank/DDBJ databases">
        <title>Genome sequence of Nocardioides sp. SOB44.</title>
        <authorList>
            <person name="Zhang G."/>
        </authorList>
    </citation>
    <scope>NUCLEOTIDE SEQUENCE</scope>
    <source>
        <strain evidence="15">SOB44</strain>
    </source>
</reference>
<dbReference type="SMART" id="SM00387">
    <property type="entry name" value="HATPase_c"/>
    <property type="match status" value="1"/>
</dbReference>
<organism evidence="15 16">
    <name type="scientific">Nocardioides cremeus</name>
    <dbReference type="NCBI Taxonomy" id="3058044"/>
    <lineage>
        <taxon>Bacteria</taxon>
        <taxon>Bacillati</taxon>
        <taxon>Actinomycetota</taxon>
        <taxon>Actinomycetes</taxon>
        <taxon>Propionibacteriales</taxon>
        <taxon>Nocardioidaceae</taxon>
        <taxon>Nocardioides</taxon>
    </lineage>
</organism>
<dbReference type="InterPro" id="IPR004358">
    <property type="entry name" value="Sig_transdc_His_kin-like_C"/>
</dbReference>
<accession>A0ABT8TVH1</accession>
<dbReference type="EC" id="2.7.13.3" evidence="3"/>
<keyword evidence="6" id="KW-0902">Two-component regulatory system</keyword>
<dbReference type="Gene3D" id="3.30.565.10">
    <property type="entry name" value="Histidine kinase-like ATPase, C-terminal domain"/>
    <property type="match status" value="1"/>
</dbReference>
<dbReference type="SMART" id="SM00086">
    <property type="entry name" value="PAC"/>
    <property type="match status" value="2"/>
</dbReference>
<protein>
    <recommendedName>
        <fullName evidence="3">histidine kinase</fullName>
        <ecNumber evidence="3">2.7.13.3</ecNumber>
    </recommendedName>
</protein>
<evidence type="ECO:0000256" key="3">
    <source>
        <dbReference type="ARBA" id="ARBA00012438"/>
    </source>
</evidence>
<dbReference type="Gene3D" id="3.30.450.20">
    <property type="entry name" value="PAS domain"/>
    <property type="match status" value="2"/>
</dbReference>
<comment type="subcellular location">
    <subcellularLocation>
        <location evidence="2">Cell membrane</location>
    </subcellularLocation>
</comment>
<dbReference type="CDD" id="cd16922">
    <property type="entry name" value="HATPase_EvgS-ArcB-TorS-like"/>
    <property type="match status" value="1"/>
</dbReference>
<dbReference type="InterPro" id="IPR005467">
    <property type="entry name" value="His_kinase_dom"/>
</dbReference>
<feature type="modified residue" description="4-aspartylphosphate" evidence="8">
    <location>
        <position position="724"/>
    </location>
</feature>
<dbReference type="PROSITE" id="PS50112">
    <property type="entry name" value="PAS"/>
    <property type="match status" value="1"/>
</dbReference>
<dbReference type="InterPro" id="IPR036641">
    <property type="entry name" value="HPT_dom_sf"/>
</dbReference>
<dbReference type="CDD" id="cd17546">
    <property type="entry name" value="REC_hyHK_CKI1_RcsC-like"/>
    <property type="match status" value="2"/>
</dbReference>
<dbReference type="PANTHER" id="PTHR45339">
    <property type="entry name" value="HYBRID SIGNAL TRANSDUCTION HISTIDINE KINASE J"/>
    <property type="match status" value="1"/>
</dbReference>
<feature type="domain" description="Response regulatory" evidence="11">
    <location>
        <begin position="665"/>
        <end position="790"/>
    </location>
</feature>
<keyword evidence="5" id="KW-0808">Transferase</keyword>
<dbReference type="InterPro" id="IPR003661">
    <property type="entry name" value="HisK_dim/P_dom"/>
</dbReference>
<dbReference type="Pfam" id="PF02518">
    <property type="entry name" value="HATPase_c"/>
    <property type="match status" value="1"/>
</dbReference>
<dbReference type="InterPro" id="IPR036097">
    <property type="entry name" value="HisK_dim/P_sf"/>
</dbReference>
<evidence type="ECO:0000256" key="8">
    <source>
        <dbReference type="PROSITE-ProRule" id="PRU00169"/>
    </source>
</evidence>
<dbReference type="InterPro" id="IPR000014">
    <property type="entry name" value="PAS"/>
</dbReference>
<dbReference type="Pfam" id="PF01627">
    <property type="entry name" value="Hpt"/>
    <property type="match status" value="1"/>
</dbReference>
<dbReference type="InterPro" id="IPR011006">
    <property type="entry name" value="CheY-like_superfamily"/>
</dbReference>
<feature type="domain" description="PAS" evidence="12">
    <location>
        <begin position="3"/>
        <end position="45"/>
    </location>
</feature>
<feature type="domain" description="HPt" evidence="14">
    <location>
        <begin position="988"/>
        <end position="1081"/>
    </location>
</feature>
<dbReference type="PRINTS" id="PR00344">
    <property type="entry name" value="BCTRLSENSOR"/>
</dbReference>
<dbReference type="InterPro" id="IPR000700">
    <property type="entry name" value="PAS-assoc_C"/>
</dbReference>
<evidence type="ECO:0000313" key="16">
    <source>
        <dbReference type="Proteomes" id="UP001168363"/>
    </source>
</evidence>
<dbReference type="Gene3D" id="1.10.287.130">
    <property type="match status" value="1"/>
</dbReference>
<evidence type="ECO:0000256" key="7">
    <source>
        <dbReference type="PROSITE-ProRule" id="PRU00110"/>
    </source>
</evidence>
<dbReference type="InterPro" id="IPR001789">
    <property type="entry name" value="Sig_transdc_resp-reg_receiver"/>
</dbReference>
<keyword evidence="16" id="KW-1185">Reference proteome</keyword>
<dbReference type="InterPro" id="IPR035965">
    <property type="entry name" value="PAS-like_dom_sf"/>
</dbReference>
<keyword evidence="5" id="KW-0418">Kinase</keyword>
<dbReference type="SMART" id="SM00091">
    <property type="entry name" value="PAS"/>
    <property type="match status" value="2"/>
</dbReference>
<dbReference type="InterPro" id="IPR003594">
    <property type="entry name" value="HATPase_dom"/>
</dbReference>
<dbReference type="RefSeq" id="WP_302710166.1">
    <property type="nucleotide sequence ID" value="NZ_JAULSC010000034.1"/>
</dbReference>
<comment type="catalytic activity">
    <reaction evidence="1">
        <text>ATP + protein L-histidine = ADP + protein N-phospho-L-histidine.</text>
        <dbReference type="EC" id="2.7.13.3"/>
    </reaction>
</comment>
<proteinExistence type="predicted"/>
<dbReference type="PROSITE" id="PS50113">
    <property type="entry name" value="PAC"/>
    <property type="match status" value="1"/>
</dbReference>